<keyword evidence="7 12" id="KW-0479">Metal-binding</keyword>
<evidence type="ECO:0000256" key="8">
    <source>
        <dbReference type="ARBA" id="ARBA00022741"/>
    </source>
</evidence>
<dbReference type="Gene3D" id="3.30.1490.80">
    <property type="match status" value="1"/>
</dbReference>
<dbReference type="GO" id="GO:0005829">
    <property type="term" value="C:cytosol"/>
    <property type="evidence" value="ECO:0007669"/>
    <property type="project" value="TreeGrafter"/>
</dbReference>
<evidence type="ECO:0000256" key="5">
    <source>
        <dbReference type="ARBA" id="ARBA00022598"/>
    </source>
</evidence>
<keyword evidence="6 12" id="KW-0317">Glutathione biosynthesis</keyword>
<evidence type="ECO:0000256" key="7">
    <source>
        <dbReference type="ARBA" id="ARBA00022723"/>
    </source>
</evidence>
<dbReference type="Gene3D" id="3.30.1490.50">
    <property type="match status" value="1"/>
</dbReference>
<evidence type="ECO:0000256" key="1">
    <source>
        <dbReference type="ARBA" id="ARBA00004965"/>
    </source>
</evidence>
<comment type="caution">
    <text evidence="16">The sequence shown here is derived from an EMBL/GenBank/DDBJ whole genome shotgun (WGS) entry which is preliminary data.</text>
</comment>
<feature type="binding site" evidence="14">
    <location>
        <position position="349"/>
    </location>
    <ligand>
        <name>Mg(2+)</name>
        <dbReference type="ChEBI" id="CHEBI:18420"/>
    </ligand>
</feature>
<dbReference type="SUPFAM" id="SSF56059">
    <property type="entry name" value="Glutathione synthetase ATP-binding domain-like"/>
    <property type="match status" value="1"/>
</dbReference>
<dbReference type="InterPro" id="IPR014049">
    <property type="entry name" value="Glutathione_synthase_N_euk"/>
</dbReference>
<dbReference type="InterPro" id="IPR014709">
    <property type="entry name" value="Glutathione_synthase_C_euk"/>
</dbReference>
<keyword evidence="8 12" id="KW-0547">Nucleotide-binding</keyword>
<dbReference type="Pfam" id="PF03917">
    <property type="entry name" value="GSH_synth_ATP"/>
    <property type="match status" value="1"/>
</dbReference>
<dbReference type="Gene3D" id="1.10.1080.10">
    <property type="entry name" value="Glutathione Synthetase, Chain A, domain 3"/>
    <property type="match status" value="1"/>
</dbReference>
<feature type="binding site" evidence="13">
    <location>
        <position position="438"/>
    </location>
    <ligand>
        <name>ATP</name>
        <dbReference type="ChEBI" id="CHEBI:30616"/>
    </ligand>
</feature>
<dbReference type="Proteomes" id="UP000663870">
    <property type="component" value="Unassembled WGS sequence"/>
</dbReference>
<evidence type="ECO:0000256" key="2">
    <source>
        <dbReference type="ARBA" id="ARBA00010385"/>
    </source>
</evidence>
<evidence type="ECO:0000256" key="11">
    <source>
        <dbReference type="ARBA" id="ARBA00048871"/>
    </source>
</evidence>
<reference evidence="16" key="1">
    <citation type="submission" date="2021-02" db="EMBL/GenBank/DDBJ databases">
        <authorList>
            <person name="Nowell W R."/>
        </authorList>
    </citation>
    <scope>NUCLEOTIDE SEQUENCE</scope>
</reference>
<feature type="binding site" evidence="14">
    <location>
        <position position="124"/>
    </location>
    <ligand>
        <name>Mg(2+)</name>
        <dbReference type="ChEBI" id="CHEBI:18420"/>
    </ligand>
</feature>
<evidence type="ECO:0000256" key="6">
    <source>
        <dbReference type="ARBA" id="ARBA00022684"/>
    </source>
</evidence>
<dbReference type="AlphaFoldDB" id="A0A813QUM7"/>
<dbReference type="InterPro" id="IPR037013">
    <property type="entry name" value="GSH-S_sub-bd_sf"/>
</dbReference>
<keyword evidence="17" id="KW-1185">Reference proteome</keyword>
<dbReference type="InterPro" id="IPR014042">
    <property type="entry name" value="Glutathione_synthase_a-hlx"/>
</dbReference>
<dbReference type="InterPro" id="IPR016185">
    <property type="entry name" value="PreATP-grasp_dom_sf"/>
</dbReference>
<protein>
    <recommendedName>
        <fullName evidence="4 12">Glutathione synthetase</fullName>
        <shortName evidence="12">GSH-S</shortName>
        <ecNumber evidence="3 12">6.3.2.3</ecNumber>
    </recommendedName>
</protein>
<dbReference type="EC" id="6.3.2.3" evidence="3 12"/>
<keyword evidence="5 12" id="KW-0436">Ligase</keyword>
<dbReference type="Gene3D" id="3.30.470.20">
    <property type="entry name" value="ATP-grasp fold, B domain"/>
    <property type="match status" value="1"/>
</dbReference>
<feature type="binding site" evidence="13">
    <location>
        <position position="436"/>
    </location>
    <ligand>
        <name>substrate</name>
    </ligand>
</feature>
<evidence type="ECO:0000256" key="14">
    <source>
        <dbReference type="PIRSR" id="PIRSR001558-2"/>
    </source>
</evidence>
<feature type="binding site" evidence="13">
    <location>
        <begin position="379"/>
        <end position="382"/>
    </location>
    <ligand>
        <name>ATP</name>
        <dbReference type="ChEBI" id="CHEBI:30616"/>
    </ligand>
</feature>
<evidence type="ECO:0000259" key="15">
    <source>
        <dbReference type="Pfam" id="PF03199"/>
    </source>
</evidence>
<evidence type="ECO:0000256" key="13">
    <source>
        <dbReference type="PIRSR" id="PIRSR001558-1"/>
    </source>
</evidence>
<evidence type="ECO:0000256" key="4">
    <source>
        <dbReference type="ARBA" id="ARBA00020821"/>
    </source>
</evidence>
<dbReference type="GO" id="GO:0000287">
    <property type="term" value="F:magnesium ion binding"/>
    <property type="evidence" value="ECO:0007669"/>
    <property type="project" value="UniProtKB-UniRule"/>
</dbReference>
<comment type="catalytic activity">
    <reaction evidence="11">
        <text>gamma-L-glutamyl-L-cysteine + glycine + ATP = glutathione + ADP + phosphate + H(+)</text>
        <dbReference type="Rhea" id="RHEA:13557"/>
        <dbReference type="ChEBI" id="CHEBI:15378"/>
        <dbReference type="ChEBI" id="CHEBI:30616"/>
        <dbReference type="ChEBI" id="CHEBI:43474"/>
        <dbReference type="ChEBI" id="CHEBI:57305"/>
        <dbReference type="ChEBI" id="CHEBI:57925"/>
        <dbReference type="ChEBI" id="CHEBI:58173"/>
        <dbReference type="ChEBI" id="CHEBI:456216"/>
        <dbReference type="EC" id="6.3.2.3"/>
    </reaction>
    <physiologicalReaction direction="left-to-right" evidence="11">
        <dbReference type="Rhea" id="RHEA:13558"/>
    </physiologicalReaction>
</comment>
<sequence>MASFVQRCFTHNDNTQNDSNVIPYPFTIYPSSFPRNEYEKACKIQYGIHILVQYLAYDIDLMDSILKNLIECDPFIRRLRNIYNQIQQLPYKSIAETCIIRTDYMLQQMNIFRERTKLRLVEINTIAVGLGAAAKLIHKWHKRFLKRIHPELLSQLPKNESYDLIIDTLFKSWKIYNNSKAIILFIVPEHEFNIGDQMLIEKGLLSYGNSSLLIKHVTFIDICQYCSLDSKGILYFNDFEVALIYYRSAYDPKHFYNEDIWQAYIMLESSRAIKCPSLRYHLAGMKCFQLALAEKNFLEKIFQKHEQYIDDIRDILEEMFTIDQTINDSILQQRILDKPESFYLKQSREGGGNVYCGSSLREHIDKIIANKESNRYFLMSRIYPPINSSLIRSSRPNDKNEFIFEKQINGELGIFGSLISQNEIVIYERVGGSLLRSKPIINIEGGIASGQGFIDSVLLV</sequence>
<proteinExistence type="inferred from homology"/>
<dbReference type="GO" id="GO:0004363">
    <property type="term" value="F:glutathione synthase activity"/>
    <property type="evidence" value="ECO:0007669"/>
    <property type="project" value="UniProtKB-UniRule"/>
</dbReference>
<dbReference type="PANTHER" id="PTHR11130">
    <property type="entry name" value="GLUTATHIONE SYNTHETASE"/>
    <property type="match status" value="1"/>
</dbReference>
<evidence type="ECO:0000313" key="16">
    <source>
        <dbReference type="EMBL" id="CAF0772119.1"/>
    </source>
</evidence>
<keyword evidence="10 12" id="KW-0460">Magnesium</keyword>
<feature type="binding site" evidence="13">
    <location>
        <position position="444"/>
    </location>
    <ligand>
        <name>ATP</name>
        <dbReference type="ChEBI" id="CHEBI:30616"/>
    </ligand>
</feature>
<comment type="pathway">
    <text evidence="1 12">Sulfur metabolism; glutathione biosynthesis; glutathione from L-cysteine and L-glutamate: step 2/2.</text>
</comment>
<dbReference type="Pfam" id="PF03199">
    <property type="entry name" value="GSH_synthase"/>
    <property type="match status" value="1"/>
</dbReference>
<evidence type="ECO:0000256" key="12">
    <source>
        <dbReference type="PIRNR" id="PIRNR001558"/>
    </source>
</evidence>
<comment type="cofactor">
    <cofactor evidence="12 14">
        <name>Mg(2+)</name>
        <dbReference type="ChEBI" id="CHEBI:18420"/>
    </cofactor>
    <text evidence="12 14">Binds 1 Mg(2+) ion per subunit.</text>
</comment>
<dbReference type="EMBL" id="CAJNOL010000035">
    <property type="protein sequence ID" value="CAF0772119.1"/>
    <property type="molecule type" value="Genomic_DNA"/>
</dbReference>
<accession>A0A813QUM7</accession>
<dbReference type="GO" id="GO:0005524">
    <property type="term" value="F:ATP binding"/>
    <property type="evidence" value="ECO:0007669"/>
    <property type="project" value="UniProtKB-UniRule"/>
</dbReference>
<organism evidence="16 17">
    <name type="scientific">Rotaria sordida</name>
    <dbReference type="NCBI Taxonomy" id="392033"/>
    <lineage>
        <taxon>Eukaryota</taxon>
        <taxon>Metazoa</taxon>
        <taxon>Spiralia</taxon>
        <taxon>Gnathifera</taxon>
        <taxon>Rotifera</taxon>
        <taxon>Eurotatoria</taxon>
        <taxon>Bdelloidea</taxon>
        <taxon>Philodinida</taxon>
        <taxon>Philodinidae</taxon>
        <taxon>Rotaria</taxon>
    </lineage>
</organism>
<feature type="binding site" evidence="13">
    <location>
        <position position="101"/>
    </location>
    <ligand>
        <name>substrate</name>
    </ligand>
</feature>
<dbReference type="SUPFAM" id="SSF52440">
    <property type="entry name" value="PreATP-grasp domain"/>
    <property type="match status" value="1"/>
</dbReference>
<keyword evidence="9 12" id="KW-0067">ATP-binding</keyword>
<comment type="similarity">
    <text evidence="2 12">Belongs to the eukaryotic GSH synthase family.</text>
</comment>
<feature type="binding site" evidence="14">
    <location>
        <position position="122"/>
    </location>
    <ligand>
        <name>Mg(2+)</name>
        <dbReference type="ChEBI" id="CHEBI:18420"/>
    </ligand>
</feature>
<evidence type="ECO:0000256" key="9">
    <source>
        <dbReference type="ARBA" id="ARBA00022840"/>
    </source>
</evidence>
<dbReference type="UniPathway" id="UPA00142">
    <property type="reaction ID" value="UER00210"/>
</dbReference>
<gene>
    <name evidence="16" type="ORF">JXQ802_LOCUS2769</name>
</gene>
<feature type="binding site" evidence="13">
    <location>
        <position position="286"/>
    </location>
    <ligand>
        <name>ATP</name>
        <dbReference type="ChEBI" id="CHEBI:30616"/>
    </ligand>
</feature>
<dbReference type="Gene3D" id="3.40.50.1760">
    <property type="entry name" value="Glutathione synthase, substrate-binding domain superfamily, eukaryotic"/>
    <property type="match status" value="1"/>
</dbReference>
<dbReference type="GO" id="GO:0043295">
    <property type="term" value="F:glutathione binding"/>
    <property type="evidence" value="ECO:0007669"/>
    <property type="project" value="UniProtKB-UniRule"/>
</dbReference>
<dbReference type="PANTHER" id="PTHR11130:SF0">
    <property type="entry name" value="GLUTATHIONE SYNTHETASE"/>
    <property type="match status" value="1"/>
</dbReference>
<feature type="binding site" evidence="13">
    <location>
        <position position="411"/>
    </location>
    <ligand>
        <name>ATP</name>
        <dbReference type="ChEBI" id="CHEBI:30616"/>
    </ligand>
</feature>
<evidence type="ECO:0000313" key="17">
    <source>
        <dbReference type="Proteomes" id="UP000663870"/>
    </source>
</evidence>
<feature type="domain" description="Glutathione synthase substrate-binding" evidence="15">
    <location>
        <begin position="181"/>
        <end position="283"/>
    </location>
</feature>
<feature type="binding site" evidence="13">
    <location>
        <position position="122"/>
    </location>
    <ligand>
        <name>ATP</name>
        <dbReference type="ChEBI" id="CHEBI:30616"/>
    </ligand>
</feature>
<evidence type="ECO:0000256" key="10">
    <source>
        <dbReference type="ARBA" id="ARBA00022842"/>
    </source>
</evidence>
<evidence type="ECO:0000256" key="3">
    <source>
        <dbReference type="ARBA" id="ARBA00012214"/>
    </source>
</evidence>
<dbReference type="InterPro" id="IPR005615">
    <property type="entry name" value="Glutathione_synthase"/>
</dbReference>
<dbReference type="InterPro" id="IPR004887">
    <property type="entry name" value="GSH_synth_subst-bd"/>
</dbReference>
<feature type="binding site" evidence="13">
    <location>
        <position position="197"/>
    </location>
    <ligand>
        <name>substrate</name>
    </ligand>
</feature>
<dbReference type="PIRSF" id="PIRSF001558">
    <property type="entry name" value="GSHase"/>
    <property type="match status" value="1"/>
</dbReference>
<name>A0A813QUM7_9BILA</name>